<name>A0A662ZD80_9GAMM</name>
<keyword evidence="4" id="KW-1185">Reference proteome</keyword>
<dbReference type="OrthoDB" id="7254531at2"/>
<accession>A0A662ZD80</accession>
<dbReference type="RefSeq" id="WP_074841894.1">
    <property type="nucleotide sequence ID" value="NZ_CP047056.1"/>
</dbReference>
<dbReference type="InterPro" id="IPR045376">
    <property type="entry name" value="Maf_N"/>
</dbReference>
<evidence type="ECO:0000313" key="3">
    <source>
        <dbReference type="EMBL" id="SFK54340.1"/>
    </source>
</evidence>
<evidence type="ECO:0000313" key="4">
    <source>
        <dbReference type="Proteomes" id="UP000243374"/>
    </source>
</evidence>
<dbReference type="Pfam" id="PF20157">
    <property type="entry name" value="Maf_flag10_N"/>
    <property type="match status" value="1"/>
</dbReference>
<sequence length="718" mass="83201">MEDNNIRHIQTEQQAVLQKRFNDNIQSFKKYLPDIGSEFENYLPNKLSRFVFSTSGIPNVIFNNNEPFFKCDDPLFFCRKQVSTLIESRPTFKVYKNAACIKGNFQDKFLSQAINKVSFDKFNCPSVKDRDYISSVIIFGIGLGYQISELLERVDVVNLVLIEPDKDIFYASLFCFDWTNILTYFSENKFGLKIILGDNDISTNVYEYFSWHGTFLATNLLYYVHYKNKQIERIRDEVFRKLYDLTSAPGFVDDTFYGISHACWSILKRKSFVTRTPLRNEYRDLPVFIVASGPSLDNDLPFLRKYQDKAIIIACGTALDVLYHAGIYPDFYANTERTPEIRQSLDVLPDERFFEDIILLSSDVCHPFTVSKFKNTALFGKADETVYKIISENFAEYRSIQYITNMNPLVGNMGIAGALFLGFRKLYLFGVDCGKISQNGKIHSSLLSLYNQHGCSDTTDRFSTSFEVEGNFNKVCSSNALFQFSLRKIEDVLDIFLKKKSSLVECFNCSDGCKIKNTIPVHSAELDSKFETIKNIDKEEFRTNFLKEKISIINLSESQIVSLFNQKQLKVLCDELIAFIRKKRTSRIGYIRMMEDIYEHLSYLQTTKEYFINVKCICGTLNQSFFVLTQALYFYSEDKEALDAAEKITEVIVDYLTELPEIYSHLPYYIMGQEKVHYPNGLAGRDLPHCKAIMFNDTPVLVQKDYDDPQKIFEKRYE</sequence>
<dbReference type="Proteomes" id="UP000243374">
    <property type="component" value="Unassembled WGS sequence"/>
</dbReference>
<protein>
    <submittedName>
        <fullName evidence="3">Uncharacterized conserved protein</fullName>
    </submittedName>
</protein>
<feature type="domain" description="6-hydroxymethylpterin diphosphokinase MptE-like" evidence="1">
    <location>
        <begin position="276"/>
        <end position="434"/>
    </location>
</feature>
<dbReference type="InterPro" id="IPR002826">
    <property type="entry name" value="MptE-like"/>
</dbReference>
<gene>
    <name evidence="3" type="ORF">SAMN04487865_11063</name>
</gene>
<dbReference type="Gene3D" id="3.90.1480.10">
    <property type="entry name" value="Alpha-2,3-sialyltransferase"/>
    <property type="match status" value="1"/>
</dbReference>
<evidence type="ECO:0000259" key="2">
    <source>
        <dbReference type="Pfam" id="PF20157"/>
    </source>
</evidence>
<dbReference type="AlphaFoldDB" id="A0A662ZD80"/>
<proteinExistence type="predicted"/>
<dbReference type="PANTHER" id="PTHR41786:SF1">
    <property type="entry name" value="6-HYDROXYMETHYLPTERIN DIPHOSPHOKINASE MPTE-LIKE DOMAIN-CONTAINING PROTEIN"/>
    <property type="match status" value="1"/>
</dbReference>
<dbReference type="PANTHER" id="PTHR41786">
    <property type="entry name" value="MOTILITY ACCESSORY FACTOR MAF"/>
    <property type="match status" value="1"/>
</dbReference>
<organism evidence="3 4">
    <name type="scientific">Succinivibrio dextrinosolvens</name>
    <dbReference type="NCBI Taxonomy" id="83771"/>
    <lineage>
        <taxon>Bacteria</taxon>
        <taxon>Pseudomonadati</taxon>
        <taxon>Pseudomonadota</taxon>
        <taxon>Gammaproteobacteria</taxon>
        <taxon>Aeromonadales</taxon>
        <taxon>Succinivibrionaceae</taxon>
        <taxon>Succinivibrio</taxon>
    </lineage>
</organism>
<feature type="domain" description="Glycosyltransferase Maf N-terminal" evidence="2">
    <location>
        <begin position="20"/>
        <end position="243"/>
    </location>
</feature>
<dbReference type="EMBL" id="FOSF01000106">
    <property type="protein sequence ID" value="SFK54340.1"/>
    <property type="molecule type" value="Genomic_DNA"/>
</dbReference>
<dbReference type="Pfam" id="PF01973">
    <property type="entry name" value="MptE-like"/>
    <property type="match status" value="1"/>
</dbReference>
<evidence type="ECO:0000259" key="1">
    <source>
        <dbReference type="Pfam" id="PF01973"/>
    </source>
</evidence>
<reference evidence="3 4" key="1">
    <citation type="submission" date="2016-10" db="EMBL/GenBank/DDBJ databases">
        <authorList>
            <person name="Varghese N."/>
            <person name="Submissions S."/>
        </authorList>
    </citation>
    <scope>NUCLEOTIDE SEQUENCE [LARGE SCALE GENOMIC DNA]</scope>
    <source>
        <strain evidence="3 4">22B</strain>
    </source>
</reference>